<dbReference type="AlphaFoldDB" id="A0A4R1FNR0"/>
<sequence>MARGPGTVGADEIDEEQVVSDTFVVAARIPMDRAAFEQWLRTPALGPGSIDNHDSMYDGWFWDGKAPDWRQAEQGTTPREYFADCFGEDTGGLTYVLRYREGALEAYLMHFGFCESNIYTALVMLAAAGRSSSAAAPSVVLFWAETSGSLFEADSRGWLATLSVGVDGARFATDIDLTPTIAQLRTAEASYFDLLVRLAEKQEAVGADGGSGFAAIARDPRYVDAAVLAEV</sequence>
<keyword evidence="2" id="KW-1185">Reference proteome</keyword>
<comment type="caution">
    <text evidence="1">The sequence shown here is derived from an EMBL/GenBank/DDBJ whole genome shotgun (WGS) entry which is preliminary data.</text>
</comment>
<organism evidence="1 2">
    <name type="scientific">Nocardia alba</name>
    <dbReference type="NCBI Taxonomy" id="225051"/>
    <lineage>
        <taxon>Bacteria</taxon>
        <taxon>Bacillati</taxon>
        <taxon>Actinomycetota</taxon>
        <taxon>Actinomycetes</taxon>
        <taxon>Mycobacteriales</taxon>
        <taxon>Nocardiaceae</taxon>
        <taxon>Nocardia</taxon>
    </lineage>
</organism>
<accession>A0A4R1FNR0</accession>
<dbReference type="Proteomes" id="UP000294856">
    <property type="component" value="Unassembled WGS sequence"/>
</dbReference>
<name>A0A4R1FNR0_9NOCA</name>
<evidence type="ECO:0000313" key="1">
    <source>
        <dbReference type="EMBL" id="TCJ96427.1"/>
    </source>
</evidence>
<evidence type="ECO:0000313" key="2">
    <source>
        <dbReference type="Proteomes" id="UP000294856"/>
    </source>
</evidence>
<proteinExistence type="predicted"/>
<dbReference type="EMBL" id="SMFR01000002">
    <property type="protein sequence ID" value="TCJ96427.1"/>
    <property type="molecule type" value="Genomic_DNA"/>
</dbReference>
<dbReference type="STRING" id="1210063.GCA_001612665_00118"/>
<reference evidence="1 2" key="1">
    <citation type="submission" date="2019-03" db="EMBL/GenBank/DDBJ databases">
        <title>Genomic Encyclopedia of Type Strains, Phase IV (KMG-IV): sequencing the most valuable type-strain genomes for metagenomic binning, comparative biology and taxonomic classification.</title>
        <authorList>
            <person name="Goeker M."/>
        </authorList>
    </citation>
    <scope>NUCLEOTIDE SEQUENCE [LARGE SCALE GENOMIC DNA]</scope>
    <source>
        <strain evidence="1 2">DSM 44684</strain>
    </source>
</reference>
<gene>
    <name evidence="1" type="ORF">DFR71_2457</name>
</gene>
<protein>
    <submittedName>
        <fullName evidence="1">Uncharacterized protein</fullName>
    </submittedName>
</protein>